<name>A0A916ZKG4_9HYPH</name>
<comment type="caution">
    <text evidence="2">The sequence shown here is derived from an EMBL/GenBank/DDBJ whole genome shotgun (WGS) entry which is preliminary data.</text>
</comment>
<gene>
    <name evidence="2" type="ORF">GCM10011390_21390</name>
</gene>
<evidence type="ECO:0000313" key="3">
    <source>
        <dbReference type="Proteomes" id="UP000644699"/>
    </source>
</evidence>
<keyword evidence="3" id="KW-1185">Reference proteome</keyword>
<organism evidence="2 3">
    <name type="scientific">Aureimonas endophytica</name>
    <dbReference type="NCBI Taxonomy" id="2027858"/>
    <lineage>
        <taxon>Bacteria</taxon>
        <taxon>Pseudomonadati</taxon>
        <taxon>Pseudomonadota</taxon>
        <taxon>Alphaproteobacteria</taxon>
        <taxon>Hyphomicrobiales</taxon>
        <taxon>Aurantimonadaceae</taxon>
        <taxon>Aureimonas</taxon>
    </lineage>
</organism>
<evidence type="ECO:0000256" key="1">
    <source>
        <dbReference type="SAM" id="MobiDB-lite"/>
    </source>
</evidence>
<feature type="region of interest" description="Disordered" evidence="1">
    <location>
        <begin position="1"/>
        <end position="37"/>
    </location>
</feature>
<dbReference type="Proteomes" id="UP000644699">
    <property type="component" value="Unassembled WGS sequence"/>
</dbReference>
<dbReference type="Pfam" id="PF10012">
    <property type="entry name" value="DUF2255"/>
    <property type="match status" value="1"/>
</dbReference>
<feature type="compositionally biased region" description="Polar residues" evidence="1">
    <location>
        <begin position="1"/>
        <end position="19"/>
    </location>
</feature>
<accession>A0A916ZKG4</accession>
<protein>
    <submittedName>
        <fullName evidence="2">Uncharacterized protein</fullName>
    </submittedName>
</protein>
<dbReference type="EMBL" id="BMIQ01000003">
    <property type="protein sequence ID" value="GGE02277.1"/>
    <property type="molecule type" value="Genomic_DNA"/>
</dbReference>
<dbReference type="InterPro" id="IPR016888">
    <property type="entry name" value="UCP028498"/>
</dbReference>
<evidence type="ECO:0000313" key="2">
    <source>
        <dbReference type="EMBL" id="GGE02277.1"/>
    </source>
</evidence>
<dbReference type="AlphaFoldDB" id="A0A916ZKG4"/>
<sequence>MTSAHGTMQVSAPNGNARTVQVHARGRSGRPPTETNMRNWTEGEVRRIVPADDLHVAPLRDDGFTHGMPNRIWAVVLDGNLYAHACNGTASR</sequence>
<proteinExistence type="predicted"/>
<reference evidence="2" key="1">
    <citation type="journal article" date="2014" name="Int. J. Syst. Evol. Microbiol.">
        <title>Complete genome sequence of Corynebacterium casei LMG S-19264T (=DSM 44701T), isolated from a smear-ripened cheese.</title>
        <authorList>
            <consortium name="US DOE Joint Genome Institute (JGI-PGF)"/>
            <person name="Walter F."/>
            <person name="Albersmeier A."/>
            <person name="Kalinowski J."/>
            <person name="Ruckert C."/>
        </authorList>
    </citation>
    <scope>NUCLEOTIDE SEQUENCE</scope>
    <source>
        <strain evidence="2">CGMCC 1.15367</strain>
    </source>
</reference>
<reference evidence="2" key="2">
    <citation type="submission" date="2020-09" db="EMBL/GenBank/DDBJ databases">
        <authorList>
            <person name="Sun Q."/>
            <person name="Zhou Y."/>
        </authorList>
    </citation>
    <scope>NUCLEOTIDE SEQUENCE</scope>
    <source>
        <strain evidence="2">CGMCC 1.15367</strain>
    </source>
</reference>